<dbReference type="RefSeq" id="WP_054469546.1">
    <property type="nucleotide sequence ID" value="NZ_CP159837.1"/>
</dbReference>
<protein>
    <submittedName>
        <fullName evidence="1">Uncharacterized protein</fullName>
    </submittedName>
</protein>
<proteinExistence type="predicted"/>
<accession>A0AAU8J9V4</accession>
<sequence>MQDAQLCDRYKLSVDLVHEFYPNPRPWTIFSEANHCPAEITASQIYPPIKIQLYPPKSVENQVDKCFKITSFAYLPAEVAIVHRHRFANAQNGRAWADYYTVAFLTSSNQLIFAYSCGSSPIIAASQKLPPPLQIPGTVAFLSVRWGSTYFHWMTDLLPRIELLRLSGIDLAKIDKFVVESLPVASFLMKKPP</sequence>
<organism evidence="1">
    <name type="scientific">Planktothricoides raciborskii GIHE-MW2</name>
    <dbReference type="NCBI Taxonomy" id="2792601"/>
    <lineage>
        <taxon>Bacteria</taxon>
        <taxon>Bacillati</taxon>
        <taxon>Cyanobacteriota</taxon>
        <taxon>Cyanophyceae</taxon>
        <taxon>Oscillatoriophycideae</taxon>
        <taxon>Oscillatoriales</taxon>
        <taxon>Oscillatoriaceae</taxon>
        <taxon>Planktothricoides</taxon>
    </lineage>
</organism>
<name>A0AAU8J9V4_9CYAN</name>
<reference evidence="1" key="1">
    <citation type="submission" date="2024-07" db="EMBL/GenBank/DDBJ databases">
        <authorList>
            <person name="Kim Y.J."/>
            <person name="Jeong J.Y."/>
        </authorList>
    </citation>
    <scope>NUCLEOTIDE SEQUENCE</scope>
    <source>
        <strain evidence="1">GIHE-MW2</strain>
    </source>
</reference>
<evidence type="ECO:0000313" key="1">
    <source>
        <dbReference type="EMBL" id="XCM35932.1"/>
    </source>
</evidence>
<gene>
    <name evidence="1" type="ORF">ABWT76_004650</name>
</gene>
<dbReference type="EMBL" id="CP159837">
    <property type="protein sequence ID" value="XCM35932.1"/>
    <property type="molecule type" value="Genomic_DNA"/>
</dbReference>
<dbReference type="AlphaFoldDB" id="A0AAU8J9V4"/>